<protein>
    <recommendedName>
        <fullName evidence="1">WRKY19-like zinc finger domain-containing protein</fullName>
    </recommendedName>
</protein>
<evidence type="ECO:0000313" key="2">
    <source>
        <dbReference type="EMBL" id="KAF0729205.1"/>
    </source>
</evidence>
<feature type="domain" description="WRKY19-like zinc finger" evidence="1">
    <location>
        <begin position="69"/>
        <end position="91"/>
    </location>
</feature>
<keyword evidence="3" id="KW-1185">Reference proteome</keyword>
<dbReference type="Proteomes" id="UP000481153">
    <property type="component" value="Unassembled WGS sequence"/>
</dbReference>
<reference evidence="2 3" key="1">
    <citation type="submission" date="2019-07" db="EMBL/GenBank/DDBJ databases">
        <title>Genomics analysis of Aphanomyces spp. identifies a new class of oomycete effector associated with host adaptation.</title>
        <authorList>
            <person name="Gaulin E."/>
        </authorList>
    </citation>
    <scope>NUCLEOTIDE SEQUENCE [LARGE SCALE GENOMIC DNA]</scope>
    <source>
        <strain evidence="2 3">ATCC 201684</strain>
    </source>
</reference>
<comment type="caution">
    <text evidence="2">The sequence shown here is derived from an EMBL/GenBank/DDBJ whole genome shotgun (WGS) entry which is preliminary data.</text>
</comment>
<dbReference type="AlphaFoldDB" id="A0A6G0WP94"/>
<organism evidence="2 3">
    <name type="scientific">Aphanomyces euteiches</name>
    <dbReference type="NCBI Taxonomy" id="100861"/>
    <lineage>
        <taxon>Eukaryota</taxon>
        <taxon>Sar</taxon>
        <taxon>Stramenopiles</taxon>
        <taxon>Oomycota</taxon>
        <taxon>Saprolegniomycetes</taxon>
        <taxon>Saprolegniales</taxon>
        <taxon>Verrucalvaceae</taxon>
        <taxon>Aphanomyces</taxon>
    </lineage>
</organism>
<evidence type="ECO:0000313" key="3">
    <source>
        <dbReference type="Proteomes" id="UP000481153"/>
    </source>
</evidence>
<dbReference type="InterPro" id="IPR056866">
    <property type="entry name" value="Znf_WRKY19"/>
</dbReference>
<accession>A0A6G0WP94</accession>
<dbReference type="PANTHER" id="PTHR31827:SF1">
    <property type="entry name" value="EMB|CAB89363.1"/>
    <property type="match status" value="1"/>
</dbReference>
<sequence>MHQHGIGEWQMQSHKCRSYCSAENCLNQAYARKLCVKHGGKRSCRFEGCQANARHAGYCCRHGPQVSKRRCQTEGCTKFAHARGLCVRHGGGRRPQYDPNEAMSASEINLDEMLMSLDAPSSLTDVVMSQDESCAVEFTAEEATALAYFLSPNPTVTGN</sequence>
<evidence type="ECO:0000259" key="1">
    <source>
        <dbReference type="Pfam" id="PF24906"/>
    </source>
</evidence>
<dbReference type="PANTHER" id="PTHR31827">
    <property type="entry name" value="EMB|CAB89363.1"/>
    <property type="match status" value="1"/>
</dbReference>
<proteinExistence type="predicted"/>
<dbReference type="Pfam" id="PF24906">
    <property type="entry name" value="Zf_WRKY19"/>
    <property type="match status" value="1"/>
</dbReference>
<dbReference type="EMBL" id="VJMJ01000167">
    <property type="protein sequence ID" value="KAF0729205.1"/>
    <property type="molecule type" value="Genomic_DNA"/>
</dbReference>
<name>A0A6G0WP94_9STRA</name>
<gene>
    <name evidence="2" type="ORF">Ae201684_013182</name>
</gene>
<dbReference type="VEuPathDB" id="FungiDB:AeMF1_021881"/>